<protein>
    <submittedName>
        <fullName evidence="4">Uncharacterized protein LOC111120280</fullName>
    </submittedName>
</protein>
<reference evidence="4" key="1">
    <citation type="submission" date="2025-08" db="UniProtKB">
        <authorList>
            <consortium name="RefSeq"/>
        </authorList>
    </citation>
    <scope>IDENTIFICATION</scope>
    <source>
        <tissue evidence="4">Whole sample</tissue>
    </source>
</reference>
<feature type="region of interest" description="Disordered" evidence="2">
    <location>
        <begin position="1"/>
        <end position="76"/>
    </location>
</feature>
<evidence type="ECO:0000256" key="1">
    <source>
        <dbReference type="PROSITE-ProRule" id="PRU00023"/>
    </source>
</evidence>
<keyword evidence="3" id="KW-1185">Reference proteome</keyword>
<organism evidence="3 4">
    <name type="scientific">Crassostrea virginica</name>
    <name type="common">Eastern oyster</name>
    <dbReference type="NCBI Taxonomy" id="6565"/>
    <lineage>
        <taxon>Eukaryota</taxon>
        <taxon>Metazoa</taxon>
        <taxon>Spiralia</taxon>
        <taxon>Lophotrochozoa</taxon>
        <taxon>Mollusca</taxon>
        <taxon>Bivalvia</taxon>
        <taxon>Autobranchia</taxon>
        <taxon>Pteriomorphia</taxon>
        <taxon>Ostreida</taxon>
        <taxon>Ostreoidea</taxon>
        <taxon>Ostreidae</taxon>
        <taxon>Crassostrea</taxon>
    </lineage>
</organism>
<proteinExistence type="predicted"/>
<dbReference type="PROSITE" id="PS50297">
    <property type="entry name" value="ANK_REP_REGION"/>
    <property type="match status" value="1"/>
</dbReference>
<keyword evidence="1" id="KW-0040">ANK repeat</keyword>
<dbReference type="InterPro" id="IPR036770">
    <property type="entry name" value="Ankyrin_rpt-contain_sf"/>
</dbReference>
<dbReference type="SUPFAM" id="SSF48403">
    <property type="entry name" value="Ankyrin repeat"/>
    <property type="match status" value="1"/>
</dbReference>
<feature type="compositionally biased region" description="Basic and acidic residues" evidence="2">
    <location>
        <begin position="47"/>
        <end position="64"/>
    </location>
</feature>
<evidence type="ECO:0000313" key="3">
    <source>
        <dbReference type="Proteomes" id="UP000694844"/>
    </source>
</evidence>
<dbReference type="GeneID" id="111120280"/>
<dbReference type="Gene3D" id="1.25.40.20">
    <property type="entry name" value="Ankyrin repeat-containing domain"/>
    <property type="match status" value="1"/>
</dbReference>
<dbReference type="AlphaFoldDB" id="A0A8B8CLI7"/>
<dbReference type="KEGG" id="cvn:111120280"/>
<sequence>MKPENSERRKARLSDVEEVECSCLPPNRSSSKSAEEKSGQTENSKSSSEKTSLKEEFDHDSGKKDSHRVKVTHDEKRKNSTFLRCPSLGPIFFRASVIKKQRNVDNATLYQDMIADLEEYANRKDSSNEVIHRILEEIDDELNRVFKLISYNTERPIDPQKCTTRSATTEFIAVLQKEKKDLIVNFLNGLSDMKTFDASHFVVLNCAVAEICYGETLLHKALKFNKTSDFAEQFMNSYPELLQKDRGDKGSVGFEGQTPLHVAIVRGSLKSVQNILTTAENSKIVSELLQKSATGYKFRNTVLMGQLPLHVAALACKDKISK</sequence>
<gene>
    <name evidence="4" type="primary">LOC111120280</name>
</gene>
<accession>A0A8B8CLI7</accession>
<name>A0A8B8CLI7_CRAVI</name>
<dbReference type="OrthoDB" id="6160002at2759"/>
<dbReference type="PROSITE" id="PS50088">
    <property type="entry name" value="ANK_REPEAT"/>
    <property type="match status" value="1"/>
</dbReference>
<feature type="repeat" description="ANK" evidence="1">
    <location>
        <begin position="255"/>
        <end position="287"/>
    </location>
</feature>
<dbReference type="InterPro" id="IPR002110">
    <property type="entry name" value="Ankyrin_rpt"/>
</dbReference>
<dbReference type="RefSeq" id="XP_022316712.1">
    <property type="nucleotide sequence ID" value="XM_022461004.1"/>
</dbReference>
<feature type="compositionally biased region" description="Basic and acidic residues" evidence="2">
    <location>
        <begin position="1"/>
        <end position="15"/>
    </location>
</feature>
<evidence type="ECO:0000313" key="4">
    <source>
        <dbReference type="RefSeq" id="XP_022316712.1"/>
    </source>
</evidence>
<evidence type="ECO:0000256" key="2">
    <source>
        <dbReference type="SAM" id="MobiDB-lite"/>
    </source>
</evidence>
<dbReference type="Proteomes" id="UP000694844">
    <property type="component" value="Chromosome 2"/>
</dbReference>